<evidence type="ECO:0000259" key="4">
    <source>
        <dbReference type="Pfam" id="PF01408"/>
    </source>
</evidence>
<evidence type="ECO:0000256" key="2">
    <source>
        <dbReference type="ARBA" id="ARBA00023002"/>
    </source>
</evidence>
<keyword evidence="2 6" id="KW-0560">Oxidoreductase</keyword>
<evidence type="ECO:0000256" key="3">
    <source>
        <dbReference type="ARBA" id="ARBA00023027"/>
    </source>
</evidence>
<dbReference type="NCBIfam" id="TIGR04380">
    <property type="entry name" value="myo_inos_iolG"/>
    <property type="match status" value="1"/>
</dbReference>
<dbReference type="InterPro" id="IPR000683">
    <property type="entry name" value="Gfo/Idh/MocA-like_OxRdtase_N"/>
</dbReference>
<organism evidence="6 7">
    <name type="scientific">Zhihengliuella flava</name>
    <dbReference type="NCBI Taxonomy" id="1285193"/>
    <lineage>
        <taxon>Bacteria</taxon>
        <taxon>Bacillati</taxon>
        <taxon>Actinomycetota</taxon>
        <taxon>Actinomycetes</taxon>
        <taxon>Micrococcales</taxon>
        <taxon>Micrococcaceae</taxon>
        <taxon>Zhihengliuella</taxon>
    </lineage>
</organism>
<dbReference type="InterPro" id="IPR055170">
    <property type="entry name" value="GFO_IDH_MocA-like_dom"/>
</dbReference>
<dbReference type="EC" id="1.1.1.18" evidence="6"/>
<dbReference type="EC" id="1.1.1.369" evidence="6"/>
<accession>A0A931DBE6</accession>
<dbReference type="InterPro" id="IPR036291">
    <property type="entry name" value="NAD(P)-bd_dom_sf"/>
</dbReference>
<protein>
    <submittedName>
        <fullName evidence="6">Myo-inositol 2-dehydrogenase/D-chiro-inositol 1-dehydrogenase</fullName>
        <ecNumber evidence="6">1.1.1.18</ecNumber>
        <ecNumber evidence="6">1.1.1.369</ecNumber>
    </submittedName>
</protein>
<dbReference type="AlphaFoldDB" id="A0A931DBE6"/>
<dbReference type="EMBL" id="JADOTZ010000001">
    <property type="protein sequence ID" value="MBG6084326.1"/>
    <property type="molecule type" value="Genomic_DNA"/>
</dbReference>
<keyword evidence="3" id="KW-0520">NAD</keyword>
<dbReference type="PANTHER" id="PTHR42840:SF3">
    <property type="entry name" value="BINDING ROSSMANN FOLD OXIDOREDUCTASE, PUTATIVE (AFU_ORTHOLOGUE AFUA_2G10240)-RELATED"/>
    <property type="match status" value="1"/>
</dbReference>
<dbReference type="Gene3D" id="3.30.360.10">
    <property type="entry name" value="Dihydrodipicolinate Reductase, domain 2"/>
    <property type="match status" value="1"/>
</dbReference>
<evidence type="ECO:0000313" key="7">
    <source>
        <dbReference type="Proteomes" id="UP000625033"/>
    </source>
</evidence>
<gene>
    <name evidence="6" type="ORF">IW252_001093</name>
</gene>
<dbReference type="Gene3D" id="3.40.50.720">
    <property type="entry name" value="NAD(P)-binding Rossmann-like Domain"/>
    <property type="match status" value="1"/>
</dbReference>
<dbReference type="InterPro" id="IPR030827">
    <property type="entry name" value="Myo_inos_IolG"/>
</dbReference>
<name>A0A931DBE6_9MICC</name>
<evidence type="ECO:0000259" key="5">
    <source>
        <dbReference type="Pfam" id="PF22725"/>
    </source>
</evidence>
<dbReference type="Pfam" id="PF22725">
    <property type="entry name" value="GFO_IDH_MocA_C3"/>
    <property type="match status" value="1"/>
</dbReference>
<reference evidence="6" key="1">
    <citation type="submission" date="2020-11" db="EMBL/GenBank/DDBJ databases">
        <title>Sequencing the genomes of 1000 actinobacteria strains.</title>
        <authorList>
            <person name="Klenk H.-P."/>
        </authorList>
    </citation>
    <scope>NUCLEOTIDE SEQUENCE</scope>
    <source>
        <strain evidence="6">DSM 26152</strain>
    </source>
</reference>
<feature type="domain" description="GFO/IDH/MocA-like oxidoreductase" evidence="5">
    <location>
        <begin position="132"/>
        <end position="251"/>
    </location>
</feature>
<sequence length="344" mass="35978">MNTSPVRFGLIGTGRIGQVHAATIAANPDAELTGVADVMVDAARATAQRYGGRATADPVELIRSGDVDAVVIASPTPTHVDLIEAAVEASVPVLCEKPIDLDLARVDALWPQVQAAGVPVALGFNRRFDPAFASVQARVAAGEIGELEQLSIVSRDPSAPPAEYVGVSGGIFRDMSIHDLDMARFFLPDIVEVSATGSQMFDAGARQHGDFDTAVITLRASSGALVSITNSRHSAVGYDQRLEAFGARGMLQVANAPTSLVSLSTASVVEARPPYQEFFLERYAEAYAAEIAAFICRVRGEESASPSYTDGRAALLLADAAQRSAREGIAVPVDLRAGVGSGVS</sequence>
<feature type="domain" description="Gfo/Idh/MocA-like oxidoreductase N-terminal" evidence="4">
    <location>
        <begin position="6"/>
        <end position="124"/>
    </location>
</feature>
<dbReference type="GO" id="GO:0000166">
    <property type="term" value="F:nucleotide binding"/>
    <property type="evidence" value="ECO:0007669"/>
    <property type="project" value="InterPro"/>
</dbReference>
<dbReference type="Proteomes" id="UP000625033">
    <property type="component" value="Unassembled WGS sequence"/>
</dbReference>
<evidence type="ECO:0000313" key="6">
    <source>
        <dbReference type="EMBL" id="MBG6084326.1"/>
    </source>
</evidence>
<dbReference type="SUPFAM" id="SSF51735">
    <property type="entry name" value="NAD(P)-binding Rossmann-fold domains"/>
    <property type="match status" value="1"/>
</dbReference>
<evidence type="ECO:0000256" key="1">
    <source>
        <dbReference type="ARBA" id="ARBA00010928"/>
    </source>
</evidence>
<dbReference type="GO" id="GO:0050112">
    <property type="term" value="F:inositol 2-dehydrogenase (NAD+) activity"/>
    <property type="evidence" value="ECO:0007669"/>
    <property type="project" value="UniProtKB-EC"/>
</dbReference>
<proteinExistence type="inferred from homology"/>
<dbReference type="PANTHER" id="PTHR42840">
    <property type="entry name" value="NAD(P)-BINDING ROSSMANN-FOLD SUPERFAMILY PROTEIN-RELATED"/>
    <property type="match status" value="1"/>
</dbReference>
<comment type="caution">
    <text evidence="6">The sequence shown here is derived from an EMBL/GenBank/DDBJ whole genome shotgun (WGS) entry which is preliminary data.</text>
</comment>
<dbReference type="RefSeq" id="WP_196835649.1">
    <property type="nucleotide sequence ID" value="NZ_JADOTZ010000001.1"/>
</dbReference>
<dbReference type="Pfam" id="PF01408">
    <property type="entry name" value="GFO_IDH_MocA"/>
    <property type="match status" value="1"/>
</dbReference>
<comment type="similarity">
    <text evidence="1">Belongs to the Gfo/Idh/MocA family.</text>
</comment>
<dbReference type="SUPFAM" id="SSF55347">
    <property type="entry name" value="Glyceraldehyde-3-phosphate dehydrogenase-like, C-terminal domain"/>
    <property type="match status" value="1"/>
</dbReference>
<keyword evidence="7" id="KW-1185">Reference proteome</keyword>